<dbReference type="SMART" id="SM00554">
    <property type="entry name" value="FAS1"/>
    <property type="match status" value="2"/>
</dbReference>
<dbReference type="SUPFAM" id="SSF82153">
    <property type="entry name" value="FAS1 domain"/>
    <property type="match status" value="2"/>
</dbReference>
<dbReference type="PANTHER" id="PTHR10900:SF125">
    <property type="entry name" value="FAS1 DOMAIN-CONTAINING PROTEIN YLR001C"/>
    <property type="match status" value="1"/>
</dbReference>
<dbReference type="PANTHER" id="PTHR10900">
    <property type="entry name" value="PERIOSTIN-RELATED"/>
    <property type="match status" value="1"/>
</dbReference>
<dbReference type="PROSITE" id="PS50213">
    <property type="entry name" value="FAS1"/>
    <property type="match status" value="2"/>
</dbReference>
<keyword evidence="4" id="KW-1185">Reference proteome</keyword>
<protein>
    <submittedName>
        <fullName evidence="3">Fasciclin domain family</fullName>
    </submittedName>
</protein>
<feature type="domain" description="FAS1" evidence="2">
    <location>
        <begin position="44"/>
        <end position="183"/>
    </location>
</feature>
<evidence type="ECO:0000256" key="1">
    <source>
        <dbReference type="SAM" id="MobiDB-lite"/>
    </source>
</evidence>
<dbReference type="AlphaFoldDB" id="A0A8H6JGS3"/>
<name>A0A8H6JGS3_9PEZI</name>
<dbReference type="Proteomes" id="UP000652219">
    <property type="component" value="Unassembled WGS sequence"/>
</dbReference>
<comment type="caution">
    <text evidence="3">The sequence shown here is derived from an EMBL/GenBank/DDBJ whole genome shotgun (WGS) entry which is preliminary data.</text>
</comment>
<reference evidence="3 4" key="1">
    <citation type="journal article" date="2020" name="Phytopathology">
        <title>Genome Sequence Resources of Colletotrichum truncatum, C. plurivorum, C. musicola, and C. sojae: Four Species Pathogenic to Soybean (Glycine max).</title>
        <authorList>
            <person name="Rogerio F."/>
            <person name="Boufleur T.R."/>
            <person name="Ciampi-Guillardi M."/>
            <person name="Sukno S.A."/>
            <person name="Thon M.R."/>
            <person name="Massola Junior N.S."/>
            <person name="Baroncelli R."/>
        </authorList>
    </citation>
    <scope>NUCLEOTIDE SEQUENCE [LARGE SCALE GENOMIC DNA]</scope>
    <source>
        <strain evidence="3 4">LFN0009</strain>
    </source>
</reference>
<gene>
    <name evidence="3" type="ORF">CSOJ01_05222</name>
</gene>
<dbReference type="EMBL" id="WIGN01000064">
    <property type="protein sequence ID" value="KAF6812351.1"/>
    <property type="molecule type" value="Genomic_DNA"/>
</dbReference>
<proteinExistence type="predicted"/>
<accession>A0A8H6JGS3</accession>
<dbReference type="Gene3D" id="2.30.180.10">
    <property type="entry name" value="FAS1 domain"/>
    <property type="match status" value="2"/>
</dbReference>
<feature type="domain" description="FAS1" evidence="2">
    <location>
        <begin position="188"/>
        <end position="327"/>
    </location>
</feature>
<organism evidence="3 4">
    <name type="scientific">Colletotrichum sojae</name>
    <dbReference type="NCBI Taxonomy" id="2175907"/>
    <lineage>
        <taxon>Eukaryota</taxon>
        <taxon>Fungi</taxon>
        <taxon>Dikarya</taxon>
        <taxon>Ascomycota</taxon>
        <taxon>Pezizomycotina</taxon>
        <taxon>Sordariomycetes</taxon>
        <taxon>Hypocreomycetidae</taxon>
        <taxon>Glomerellales</taxon>
        <taxon>Glomerellaceae</taxon>
        <taxon>Colletotrichum</taxon>
        <taxon>Colletotrichum orchidearum species complex</taxon>
    </lineage>
</organism>
<evidence type="ECO:0000313" key="4">
    <source>
        <dbReference type="Proteomes" id="UP000652219"/>
    </source>
</evidence>
<dbReference type="InterPro" id="IPR036378">
    <property type="entry name" value="FAS1_dom_sf"/>
</dbReference>
<feature type="region of interest" description="Disordered" evidence="1">
    <location>
        <begin position="18"/>
        <end position="38"/>
    </location>
</feature>
<dbReference type="InterPro" id="IPR000782">
    <property type="entry name" value="FAS1_domain"/>
</dbReference>
<evidence type="ECO:0000313" key="3">
    <source>
        <dbReference type="EMBL" id="KAF6812351.1"/>
    </source>
</evidence>
<dbReference type="InterPro" id="IPR050904">
    <property type="entry name" value="Adhesion/Biosynth-related"/>
</dbReference>
<sequence>MRPRYLLPVGVATAAARSLPWPGTDDSSTSPRVLPDTVPEPNISKSVYHIITESERGRRFTDLLEGHHELQKRLADDEQNVTVFVPVDDAFRRLNGLRRSDEEISIREVLEYHVLRGRYSLDDLAGARTLSTMLEERDMDRRKQRVHVGGGMSGVEINFYSRVIGSESIAGANGVVHFLDDVLIPPPRHDRLIAASPRRCLGTFSEALRISGASEEVRGHLRGVTVFAPTDEAWEALGPEVNAFLFSEEGRGYLNALARYHILIGEAVYTDNMEDVKEEGLFPTMLVGANVSVEMGPVKRLWRGEGVEGVRDVPARDGVVHVVDEVLFPPGGDDAGVPGGVEGVRRRLGHFIGGFESNEL</sequence>
<dbReference type="Pfam" id="PF02469">
    <property type="entry name" value="Fasciclin"/>
    <property type="match status" value="2"/>
</dbReference>
<evidence type="ECO:0000259" key="2">
    <source>
        <dbReference type="PROSITE" id="PS50213"/>
    </source>
</evidence>